<reference evidence="2 3" key="1">
    <citation type="submission" date="2019-05" db="EMBL/GenBank/DDBJ databases">
        <title>Another draft genome of Portunus trituberculatus and its Hox gene families provides insights of decapod evolution.</title>
        <authorList>
            <person name="Jeong J.-H."/>
            <person name="Song I."/>
            <person name="Kim S."/>
            <person name="Choi T."/>
            <person name="Kim D."/>
            <person name="Ryu S."/>
            <person name="Kim W."/>
        </authorList>
    </citation>
    <scope>NUCLEOTIDE SEQUENCE [LARGE SCALE GENOMIC DNA]</scope>
    <source>
        <tissue evidence="2">Muscle</tissue>
    </source>
</reference>
<dbReference type="Proteomes" id="UP000324222">
    <property type="component" value="Unassembled WGS sequence"/>
</dbReference>
<dbReference type="EMBL" id="VSRR010003003">
    <property type="protein sequence ID" value="MPC34188.1"/>
    <property type="molecule type" value="Genomic_DNA"/>
</dbReference>
<gene>
    <name evidence="2" type="ORF">E2C01_027569</name>
</gene>
<sequence>MRLYFRQNTEFSECLDHHRPRLALSLRCVISPHRRHQNTQTRKSVPGRSVQALHSKLLLHPPTLHNTSHITVPGCWCALSSSYSSLSSPSLSEECPPQHVPPSHPRWP</sequence>
<evidence type="ECO:0000256" key="1">
    <source>
        <dbReference type="SAM" id="MobiDB-lite"/>
    </source>
</evidence>
<feature type="compositionally biased region" description="Pro residues" evidence="1">
    <location>
        <begin position="98"/>
        <end position="108"/>
    </location>
</feature>
<evidence type="ECO:0000313" key="2">
    <source>
        <dbReference type="EMBL" id="MPC34188.1"/>
    </source>
</evidence>
<keyword evidence="3" id="KW-1185">Reference proteome</keyword>
<evidence type="ECO:0000313" key="3">
    <source>
        <dbReference type="Proteomes" id="UP000324222"/>
    </source>
</evidence>
<feature type="compositionally biased region" description="Low complexity" evidence="1">
    <location>
        <begin position="81"/>
        <end position="92"/>
    </location>
</feature>
<protein>
    <submittedName>
        <fullName evidence="2">Uncharacterized protein</fullName>
    </submittedName>
</protein>
<comment type="caution">
    <text evidence="2">The sequence shown here is derived from an EMBL/GenBank/DDBJ whole genome shotgun (WGS) entry which is preliminary data.</text>
</comment>
<organism evidence="2 3">
    <name type="scientific">Portunus trituberculatus</name>
    <name type="common">Swimming crab</name>
    <name type="synonym">Neptunus trituberculatus</name>
    <dbReference type="NCBI Taxonomy" id="210409"/>
    <lineage>
        <taxon>Eukaryota</taxon>
        <taxon>Metazoa</taxon>
        <taxon>Ecdysozoa</taxon>
        <taxon>Arthropoda</taxon>
        <taxon>Crustacea</taxon>
        <taxon>Multicrustacea</taxon>
        <taxon>Malacostraca</taxon>
        <taxon>Eumalacostraca</taxon>
        <taxon>Eucarida</taxon>
        <taxon>Decapoda</taxon>
        <taxon>Pleocyemata</taxon>
        <taxon>Brachyura</taxon>
        <taxon>Eubrachyura</taxon>
        <taxon>Portunoidea</taxon>
        <taxon>Portunidae</taxon>
        <taxon>Portuninae</taxon>
        <taxon>Portunus</taxon>
    </lineage>
</organism>
<name>A0A5B7ELI2_PORTR</name>
<proteinExistence type="predicted"/>
<accession>A0A5B7ELI2</accession>
<dbReference type="AlphaFoldDB" id="A0A5B7ELI2"/>
<feature type="region of interest" description="Disordered" evidence="1">
    <location>
        <begin position="81"/>
        <end position="108"/>
    </location>
</feature>